<gene>
    <name evidence="1" type="ORF">DEJ49_15190</name>
</gene>
<evidence type="ECO:0000313" key="1">
    <source>
        <dbReference type="EMBL" id="QES42155.1"/>
    </source>
</evidence>
<reference evidence="1 2" key="1">
    <citation type="submission" date="2018-05" db="EMBL/GenBank/DDBJ databases">
        <title>Streptomyces venezuelae.</title>
        <authorList>
            <person name="Kim W."/>
            <person name="Lee N."/>
            <person name="Cho B.-K."/>
        </authorList>
    </citation>
    <scope>NUCLEOTIDE SEQUENCE [LARGE SCALE GENOMIC DNA]</scope>
    <source>
        <strain evidence="1 2">ATCC 14585</strain>
    </source>
</reference>
<dbReference type="Proteomes" id="UP000324015">
    <property type="component" value="Chromosome"/>
</dbReference>
<dbReference type="AlphaFoldDB" id="A0A5P2CHE2"/>
<evidence type="ECO:0008006" key="3">
    <source>
        <dbReference type="Google" id="ProtNLM"/>
    </source>
</evidence>
<sequence length="158" mass="17355">MTRDGLGAFDWLARAQAAPEQAHKEWAETGIALLPLGKRFNSVYLPGHLVHVAAGTDDQDVVTRMFAELLDGPVIHNRPQNQYYALVEPSNTHTWMQEYREAPMLGTGQFLSVPAADLTGPTGLYWAVRPRIVGDLCAVPSVAALIHMARDPRRAGAR</sequence>
<name>A0A5P2CHE2_STRVZ</name>
<accession>A0A5P2CHE2</accession>
<dbReference type="EMBL" id="CP029191">
    <property type="protein sequence ID" value="QES42155.1"/>
    <property type="molecule type" value="Genomic_DNA"/>
</dbReference>
<dbReference type="RefSeq" id="WP_150184616.1">
    <property type="nucleotide sequence ID" value="NZ_CP029191.1"/>
</dbReference>
<proteinExistence type="predicted"/>
<evidence type="ECO:0000313" key="2">
    <source>
        <dbReference type="Proteomes" id="UP000324015"/>
    </source>
</evidence>
<protein>
    <recommendedName>
        <fullName evidence="3">DNA primase/polymerase bifunctional N-terminal domain-containing protein</fullName>
    </recommendedName>
</protein>
<organism evidence="1 2">
    <name type="scientific">Streptomyces venezuelae</name>
    <dbReference type="NCBI Taxonomy" id="54571"/>
    <lineage>
        <taxon>Bacteria</taxon>
        <taxon>Bacillati</taxon>
        <taxon>Actinomycetota</taxon>
        <taxon>Actinomycetes</taxon>
        <taxon>Kitasatosporales</taxon>
        <taxon>Streptomycetaceae</taxon>
        <taxon>Streptomyces</taxon>
    </lineage>
</organism>